<proteinExistence type="predicted"/>
<gene>
    <name evidence="10" type="ORF">TTAC_LOCUS6121</name>
</gene>
<evidence type="ECO:0000256" key="4">
    <source>
        <dbReference type="ARBA" id="ARBA00023186"/>
    </source>
</evidence>
<keyword evidence="5" id="KW-0234">DNA repair</keyword>
<dbReference type="WBParaSite" id="TTAC_0000613601-mRNA-1">
    <property type="protein sequence ID" value="TTAC_0000613601-mRNA-1"/>
    <property type="gene ID" value="TTAC_0000613601"/>
</dbReference>
<evidence type="ECO:0000256" key="7">
    <source>
        <dbReference type="SAM" id="MobiDB-lite"/>
    </source>
</evidence>
<dbReference type="EMBL" id="UYWX01020294">
    <property type="protein sequence ID" value="VDM30280.1"/>
    <property type="molecule type" value="Genomic_DNA"/>
</dbReference>
<dbReference type="InterPro" id="IPR021644">
    <property type="entry name" value="CAF-1_p150_acidic"/>
</dbReference>
<feature type="compositionally biased region" description="Acidic residues" evidence="7">
    <location>
        <begin position="347"/>
        <end position="359"/>
    </location>
</feature>
<feature type="domain" description="Chromatin assembly factor 1 subunit A dimerization" evidence="9">
    <location>
        <begin position="263"/>
        <end position="335"/>
    </location>
</feature>
<name>A0A0R3WZC6_HYDTA</name>
<organism evidence="12">
    <name type="scientific">Hydatigena taeniaeformis</name>
    <name type="common">Feline tapeworm</name>
    <name type="synonym">Taenia taeniaeformis</name>
    <dbReference type="NCBI Taxonomy" id="6205"/>
    <lineage>
        <taxon>Eukaryota</taxon>
        <taxon>Metazoa</taxon>
        <taxon>Spiralia</taxon>
        <taxon>Lophotrochozoa</taxon>
        <taxon>Platyhelminthes</taxon>
        <taxon>Cestoda</taxon>
        <taxon>Eucestoda</taxon>
        <taxon>Cyclophyllidea</taxon>
        <taxon>Taeniidae</taxon>
        <taxon>Hydatigera</taxon>
    </lineage>
</organism>
<dbReference type="PANTHER" id="PTHR15272:SF0">
    <property type="entry name" value="CHROMATIN ASSEMBLY FACTOR 1 SUBUNIT A"/>
    <property type="match status" value="1"/>
</dbReference>
<keyword evidence="4" id="KW-0143">Chaperone</keyword>
<evidence type="ECO:0000259" key="8">
    <source>
        <dbReference type="Pfam" id="PF11600"/>
    </source>
</evidence>
<feature type="region of interest" description="Disordered" evidence="7">
    <location>
        <begin position="1"/>
        <end position="108"/>
    </location>
</feature>
<keyword evidence="2" id="KW-0235">DNA replication</keyword>
<dbReference type="Pfam" id="PF12253">
    <property type="entry name" value="CAF1A_dimeriz"/>
    <property type="match status" value="1"/>
</dbReference>
<keyword evidence="3" id="KW-0227">DNA damage</keyword>
<feature type="compositionally biased region" description="Basic and acidic residues" evidence="7">
    <location>
        <begin position="735"/>
        <end position="751"/>
    </location>
</feature>
<feature type="compositionally biased region" description="Low complexity" evidence="7">
    <location>
        <begin position="693"/>
        <end position="706"/>
    </location>
</feature>
<protein>
    <submittedName>
        <fullName evidence="12">Chromatin assembly factor 1 subunit A</fullName>
    </submittedName>
</protein>
<feature type="domain" description="Chromatin assembly factor 1 p150 subunit acidic region" evidence="8">
    <location>
        <begin position="62"/>
        <end position="159"/>
    </location>
</feature>
<feature type="compositionally biased region" description="Acidic residues" evidence="7">
    <location>
        <begin position="322"/>
        <end position="336"/>
    </location>
</feature>
<dbReference type="GO" id="GO:0033186">
    <property type="term" value="C:CAF-1 complex"/>
    <property type="evidence" value="ECO:0007669"/>
    <property type="project" value="TreeGrafter"/>
</dbReference>
<evidence type="ECO:0000256" key="5">
    <source>
        <dbReference type="ARBA" id="ARBA00023204"/>
    </source>
</evidence>
<dbReference type="GO" id="GO:0006260">
    <property type="term" value="P:DNA replication"/>
    <property type="evidence" value="ECO:0007669"/>
    <property type="project" value="UniProtKB-KW"/>
</dbReference>
<feature type="compositionally biased region" description="Low complexity" evidence="7">
    <location>
        <begin position="676"/>
        <end position="685"/>
    </location>
</feature>
<dbReference type="Pfam" id="PF11600">
    <property type="entry name" value="CAF1A_acidic"/>
    <property type="match status" value="1"/>
</dbReference>
<dbReference type="STRING" id="6205.A0A0R3WZC6"/>
<dbReference type="GO" id="GO:0006334">
    <property type="term" value="P:nucleosome assembly"/>
    <property type="evidence" value="ECO:0007669"/>
    <property type="project" value="TreeGrafter"/>
</dbReference>
<dbReference type="GO" id="GO:0006281">
    <property type="term" value="P:DNA repair"/>
    <property type="evidence" value="ECO:0007669"/>
    <property type="project" value="UniProtKB-KW"/>
</dbReference>
<keyword evidence="11" id="KW-1185">Reference proteome</keyword>
<evidence type="ECO:0000259" key="9">
    <source>
        <dbReference type="Pfam" id="PF12253"/>
    </source>
</evidence>
<sequence>MTERQAERERLREEKEQKRQERQERREQAEREKQARRLLREEERAKREEERAKREEEKRLRDREREDERARKEEVRARREEEKKAKEEQRRKREQERAREEEEKRRKMEKQRALLMGFFVQQKLENSATSAGGGGGGRGSDECGVSASPFMQFELKKDQRQSPVCRLRSEALRQAKRQNVEDLRLSWQSGQFAVDGARLGLVKFGQPNYLYELRTGRVKPLSFPPTWPVEMPDGGGVPLQNMVALRFNHGDSGNGGTVWIKAKLLQFFENYRPAFYGTWRRRSYAIGPRRPFTKDCYQLDYEVDSDDEWEEEEPGENISQSDGEEEEEVEDDEDEDAKFLVPHGYLSDDEGVHDEDDLEGSVSGIDDSGSGVDTAEMKRLRQRLSLAEYEAAHSRSLHKLKPLLLGPVWTRDPLEALRSAEVPYKPVCFATDDDKENRFPLSASDSAKLRAANWALSSKEEIQFTGAGLCIYRAHLWPGAILPIVPLTGSTTDISSGGNKSSSMERSKKRFPTEAIPYLIRLIHKSALSKAKLQFEFRVFWLKHTWTGKGEAPSCCLCYKEYSQSSETEVTGSSNVLSIQRPAEIRPHQQPGSSDGLPLSKTLTMNKISEIAVFEDGLWRVRSDVLRTHKEAVLAPTGLPKTDESAYEITDPSFVFPPWPYLTDIAMTTIMKRKSLQPSAAASQSPPVPPQPSSSSSPSPVPASRLRAPKPTVVKKRATLESFFLSTPPPSAKRNKADGEIDEEGSREKGGCEGAGDP</sequence>
<evidence type="ECO:0000256" key="1">
    <source>
        <dbReference type="ARBA" id="ARBA00004123"/>
    </source>
</evidence>
<reference evidence="12" key="1">
    <citation type="submission" date="2017-02" db="UniProtKB">
        <authorList>
            <consortium name="WormBaseParasite"/>
        </authorList>
    </citation>
    <scope>IDENTIFICATION</scope>
</reference>
<feature type="region of interest" description="Disordered" evidence="7">
    <location>
        <begin position="676"/>
        <end position="758"/>
    </location>
</feature>
<evidence type="ECO:0000256" key="6">
    <source>
        <dbReference type="ARBA" id="ARBA00023242"/>
    </source>
</evidence>
<accession>A0A0R3WZC6</accession>
<evidence type="ECO:0000313" key="11">
    <source>
        <dbReference type="Proteomes" id="UP000274429"/>
    </source>
</evidence>
<dbReference type="PANTHER" id="PTHR15272">
    <property type="entry name" value="CHROMATIN ASSEMBLY FACTOR 1 SUBUNIT A CAF-1 SUBUNIT A"/>
    <property type="match status" value="1"/>
</dbReference>
<keyword evidence="6" id="KW-0539">Nucleus</keyword>
<evidence type="ECO:0000313" key="12">
    <source>
        <dbReference type="WBParaSite" id="TTAC_0000613601-mRNA-1"/>
    </source>
</evidence>
<reference evidence="10 11" key="2">
    <citation type="submission" date="2018-11" db="EMBL/GenBank/DDBJ databases">
        <authorList>
            <consortium name="Pathogen Informatics"/>
        </authorList>
    </citation>
    <scope>NUCLEOTIDE SEQUENCE [LARGE SCALE GENOMIC DNA]</scope>
</reference>
<dbReference type="AlphaFoldDB" id="A0A0R3WZC6"/>
<dbReference type="GO" id="GO:0005634">
    <property type="term" value="C:nucleus"/>
    <property type="evidence" value="ECO:0007669"/>
    <property type="project" value="UniProtKB-SubCell"/>
</dbReference>
<evidence type="ECO:0000256" key="3">
    <source>
        <dbReference type="ARBA" id="ARBA00022763"/>
    </source>
</evidence>
<feature type="compositionally biased region" description="Low complexity" evidence="7">
    <location>
        <begin position="360"/>
        <end position="373"/>
    </location>
</feature>
<evidence type="ECO:0000256" key="2">
    <source>
        <dbReference type="ARBA" id="ARBA00022705"/>
    </source>
</evidence>
<feature type="region of interest" description="Disordered" evidence="7">
    <location>
        <begin position="304"/>
        <end position="373"/>
    </location>
</feature>
<comment type="subcellular location">
    <subcellularLocation>
        <location evidence="1">Nucleus</location>
    </subcellularLocation>
</comment>
<dbReference type="Proteomes" id="UP000274429">
    <property type="component" value="Unassembled WGS sequence"/>
</dbReference>
<dbReference type="InterPro" id="IPR022043">
    <property type="entry name" value="CAF1A_DD"/>
</dbReference>
<feature type="compositionally biased region" description="Acidic residues" evidence="7">
    <location>
        <begin position="304"/>
        <end position="315"/>
    </location>
</feature>
<dbReference type="OrthoDB" id="79480at2759"/>
<evidence type="ECO:0000313" key="10">
    <source>
        <dbReference type="EMBL" id="VDM30280.1"/>
    </source>
</evidence>